<gene>
    <name evidence="1" type="ordered locus">AALP_Aa5g257500</name>
</gene>
<dbReference type="AlphaFoldDB" id="A0A087GZD1"/>
<dbReference type="Proteomes" id="UP000029120">
    <property type="component" value="Chromosome 5"/>
</dbReference>
<proteinExistence type="predicted"/>
<reference evidence="2" key="1">
    <citation type="journal article" date="2015" name="Nat. Plants">
        <title>Genome expansion of Arabis alpina linked with retrotransposition and reduced symmetric DNA methylation.</title>
        <authorList>
            <person name="Willing E.M."/>
            <person name="Rawat V."/>
            <person name="Mandakova T."/>
            <person name="Maumus F."/>
            <person name="James G.V."/>
            <person name="Nordstroem K.J."/>
            <person name="Becker C."/>
            <person name="Warthmann N."/>
            <person name="Chica C."/>
            <person name="Szarzynska B."/>
            <person name="Zytnicki M."/>
            <person name="Albani M.C."/>
            <person name="Kiefer C."/>
            <person name="Bergonzi S."/>
            <person name="Castaings L."/>
            <person name="Mateos J.L."/>
            <person name="Berns M.C."/>
            <person name="Bujdoso N."/>
            <person name="Piofczyk T."/>
            <person name="de Lorenzo L."/>
            <person name="Barrero-Sicilia C."/>
            <person name="Mateos I."/>
            <person name="Piednoel M."/>
            <person name="Hagmann J."/>
            <person name="Chen-Min-Tao R."/>
            <person name="Iglesias-Fernandez R."/>
            <person name="Schuster S.C."/>
            <person name="Alonso-Blanco C."/>
            <person name="Roudier F."/>
            <person name="Carbonero P."/>
            <person name="Paz-Ares J."/>
            <person name="Davis S.J."/>
            <person name="Pecinka A."/>
            <person name="Quesneville H."/>
            <person name="Colot V."/>
            <person name="Lysak M.A."/>
            <person name="Weigel D."/>
            <person name="Coupland G."/>
            <person name="Schneeberger K."/>
        </authorList>
    </citation>
    <scope>NUCLEOTIDE SEQUENCE [LARGE SCALE GENOMIC DNA]</scope>
    <source>
        <strain evidence="2">cv. Pajares</strain>
    </source>
</reference>
<protein>
    <submittedName>
        <fullName evidence="1">Uncharacterized protein</fullName>
    </submittedName>
</protein>
<name>A0A087GZD1_ARAAL</name>
<dbReference type="Gramene" id="KFK35233">
    <property type="protein sequence ID" value="KFK35233"/>
    <property type="gene ID" value="AALP_AA5G257500"/>
</dbReference>
<sequence>MDDLCSNIIHFMFICLGSHKNFVRHESCYAYKPLFSYFFVCL</sequence>
<evidence type="ECO:0000313" key="1">
    <source>
        <dbReference type="EMBL" id="KFK35233.1"/>
    </source>
</evidence>
<organism evidence="1 2">
    <name type="scientific">Arabis alpina</name>
    <name type="common">Alpine rock-cress</name>
    <dbReference type="NCBI Taxonomy" id="50452"/>
    <lineage>
        <taxon>Eukaryota</taxon>
        <taxon>Viridiplantae</taxon>
        <taxon>Streptophyta</taxon>
        <taxon>Embryophyta</taxon>
        <taxon>Tracheophyta</taxon>
        <taxon>Spermatophyta</taxon>
        <taxon>Magnoliopsida</taxon>
        <taxon>eudicotyledons</taxon>
        <taxon>Gunneridae</taxon>
        <taxon>Pentapetalae</taxon>
        <taxon>rosids</taxon>
        <taxon>malvids</taxon>
        <taxon>Brassicales</taxon>
        <taxon>Brassicaceae</taxon>
        <taxon>Arabideae</taxon>
        <taxon>Arabis</taxon>
    </lineage>
</organism>
<accession>A0A087GZD1</accession>
<evidence type="ECO:0000313" key="2">
    <source>
        <dbReference type="Proteomes" id="UP000029120"/>
    </source>
</evidence>
<keyword evidence="2" id="KW-1185">Reference proteome</keyword>
<dbReference type="EMBL" id="CM002873">
    <property type="protein sequence ID" value="KFK35233.1"/>
    <property type="molecule type" value="Genomic_DNA"/>
</dbReference>